<dbReference type="EMBL" id="KQ947418">
    <property type="protein sequence ID" value="KUJ15559.1"/>
    <property type="molecule type" value="Genomic_DNA"/>
</dbReference>
<keyword evidence="4" id="KW-0378">Hydrolase</keyword>
<accession>A0A194X670</accession>
<dbReference type="FunFam" id="3.40.50.10810:FF:000059">
    <property type="entry name" value="SNF2 family helicase/ATPase, putative"/>
    <property type="match status" value="1"/>
</dbReference>
<evidence type="ECO:0000259" key="10">
    <source>
        <dbReference type="PROSITE" id="PS50089"/>
    </source>
</evidence>
<dbReference type="InterPro" id="IPR049730">
    <property type="entry name" value="SNF2/RAD54-like_C"/>
</dbReference>
<dbReference type="GO" id="GO:0008270">
    <property type="term" value="F:zinc ion binding"/>
    <property type="evidence" value="ECO:0007669"/>
    <property type="project" value="UniProtKB-KW"/>
</dbReference>
<keyword evidence="14" id="KW-1185">Reference proteome</keyword>
<dbReference type="InterPro" id="IPR001841">
    <property type="entry name" value="Znf_RING"/>
</dbReference>
<evidence type="ECO:0000313" key="13">
    <source>
        <dbReference type="EMBL" id="KUJ15559.1"/>
    </source>
</evidence>
<dbReference type="CDD" id="cd18793">
    <property type="entry name" value="SF2_C_SNF"/>
    <property type="match status" value="1"/>
</dbReference>
<dbReference type="InterPro" id="IPR000330">
    <property type="entry name" value="SNF2_N"/>
</dbReference>
<dbReference type="InterPro" id="IPR027417">
    <property type="entry name" value="P-loop_NTPase"/>
</dbReference>
<dbReference type="InterPro" id="IPR052583">
    <property type="entry name" value="ATP-helicase/E3_Ub-Ligase"/>
</dbReference>
<dbReference type="OrthoDB" id="5330228at2759"/>
<feature type="domain" description="Helicase ATP-binding" evidence="11">
    <location>
        <begin position="344"/>
        <end position="543"/>
    </location>
</feature>
<feature type="region of interest" description="Disordered" evidence="9">
    <location>
        <begin position="1"/>
        <end position="91"/>
    </location>
</feature>
<dbReference type="PANTHER" id="PTHR45865">
    <property type="entry name" value="E3 UBIQUITIN-PROTEIN LIGASE SHPRH FAMILY MEMBER"/>
    <property type="match status" value="1"/>
</dbReference>
<dbReference type="PROSITE" id="PS51194">
    <property type="entry name" value="HELICASE_CTER"/>
    <property type="match status" value="1"/>
</dbReference>
<dbReference type="GeneID" id="28824975"/>
<evidence type="ECO:0000256" key="2">
    <source>
        <dbReference type="ARBA" id="ARBA00022741"/>
    </source>
</evidence>
<dbReference type="PROSITE" id="PS50089">
    <property type="entry name" value="ZF_RING_2"/>
    <property type="match status" value="1"/>
</dbReference>
<feature type="compositionally biased region" description="Low complexity" evidence="9">
    <location>
        <begin position="39"/>
        <end position="51"/>
    </location>
</feature>
<keyword evidence="1" id="KW-0479">Metal-binding</keyword>
<dbReference type="SMART" id="SM00487">
    <property type="entry name" value="DEXDc"/>
    <property type="match status" value="1"/>
</dbReference>
<evidence type="ECO:0000259" key="12">
    <source>
        <dbReference type="PROSITE" id="PS51194"/>
    </source>
</evidence>
<evidence type="ECO:0000313" key="14">
    <source>
        <dbReference type="Proteomes" id="UP000070700"/>
    </source>
</evidence>
<evidence type="ECO:0000256" key="3">
    <source>
        <dbReference type="ARBA" id="ARBA00022771"/>
    </source>
</evidence>
<dbReference type="Gene3D" id="3.40.50.300">
    <property type="entry name" value="P-loop containing nucleotide triphosphate hydrolases"/>
    <property type="match status" value="1"/>
</dbReference>
<feature type="compositionally biased region" description="Low complexity" evidence="9">
    <location>
        <begin position="19"/>
        <end position="29"/>
    </location>
</feature>
<dbReference type="SUPFAM" id="SSF52540">
    <property type="entry name" value="P-loop containing nucleoside triphosphate hydrolases"/>
    <property type="match status" value="2"/>
</dbReference>
<feature type="compositionally biased region" description="Basic and acidic residues" evidence="9">
    <location>
        <begin position="1"/>
        <end position="10"/>
    </location>
</feature>
<feature type="domain" description="RING-type" evidence="10">
    <location>
        <begin position="1145"/>
        <end position="1183"/>
    </location>
</feature>
<feature type="region of interest" description="Disordered" evidence="9">
    <location>
        <begin position="743"/>
        <end position="771"/>
    </location>
</feature>
<organism evidence="13 14">
    <name type="scientific">Mollisia scopiformis</name>
    <name type="common">Conifer needle endophyte fungus</name>
    <name type="synonym">Phialocephala scopiformis</name>
    <dbReference type="NCBI Taxonomy" id="149040"/>
    <lineage>
        <taxon>Eukaryota</taxon>
        <taxon>Fungi</taxon>
        <taxon>Dikarya</taxon>
        <taxon>Ascomycota</taxon>
        <taxon>Pezizomycotina</taxon>
        <taxon>Leotiomycetes</taxon>
        <taxon>Helotiales</taxon>
        <taxon>Mollisiaceae</taxon>
        <taxon>Mollisia</taxon>
    </lineage>
</organism>
<sequence length="1494" mass="169539">MGRKVIDRRTGAVGRRRNAAASMASSNISTPDHRDAISDSETGTPSTPSPSRDVSDALIDFICQNRPSQPPRKRQKTTAKSSVSRDKEPELEHIIVKQPSWELKLSGIRLTELKTPITRTNIPVYVHWTGSRGVAEYIEIEDETKAIVFHAPLPPKEDLEDVHLALLVHRDSKKWAKTQGRIWTEFDVTLDHEKEQYFLRIGFTIRWNTTSSPYNIQQASARIPSLSSVLEKYFPDPAVTKGEQWSPQDFYQSVHMPEKNDDASITMKVEGLETELYPFQKRAVQWLLRREGVEWSRDGRVRQYVPTDHEELPVSFIKTQDGLGQPCYASHLYSCVTSNLKPFIDFERQLKGGLLAEEMGLGKTVEVIALISLHKRPKEQSEVYDVYSGQNVRPAKATLIIAPPSILQQWISEINRHAPHLKVFHYKGIKTYSKQEKLLEDLLLADVVITTYSILAAEIYHTPLNPEKTLRKESRYPRPKSPLMTLSWWRCCIDEAQMIESGVSNAAVVARMIPRVNGWAVSGTPVRKDVNDLRGVCVFLRYEPFASIKHVWSKLISDHKSDFGKVFGNLALRHSKQSVREELKLPAQRRYVITLPFSPIEEQHYQELFSQMCEEVGLDAQGNPVTEDWEPEAASHFMRRWLVRLRQTALHPEIGGRNRRALGQKDGPLRTVEEVLNVMIETTDVAIRTDQRALLMSKLKRGQLFENSPRVKEALVIWEEAVKEASQLVEECRENLRLESANVTEEGKQVSKKGKEVDDGMDDDHKNDPSSRLTVSRIRLRSALEVLHVAVFFRANAIFQIKEMTVDTESEEFKALEKQEKEEYEAAKEIRREILQEIFQQANTLMGNVAEKAATQSFVQIPELPSSPPRGGLESRRIMEQFHEWAIAMDAQANTLDEWREKTIEYLLRPLVDEDDGIDTTGDEYEDSTKLQDEVEVYLQVLRAAVADRHDALTGLTNMLVDYDMKQALRIATGTFVTADSEEDVRGPAPEKMIELLSIRRQIKPTSKMGSLRGVVAELRALATSLRPDAENGSTRAQNELTIVEEQFKNAQKHLNEQMKVTTALEKEVEMFTEVMNTRLQYYRSLQAVSDSVAPYEGPNNDSVYTRMLSDEEKLQKKLAVAKSKQRYLEHLKAEASNPSEQRICVICRESFELGALTVCGHQYCKECIRLWWNAHHNCPICKKKLSLSDLHEISYKPQELSVETEDVHEHSSPTSKSRKSAIYSEFSKAKLAEIKNIELDGTGSFGTKIDTLARHIIWLRETDPGAKSIIFSQFSDYLEVVACAFQKYRIGFSSIDRPKGIERFQKDPSIECFLLHARAHSSGLNLVNASHVFIAEPILNTALELQAIARVDRIGQHQETNVWLYLVDGTVEENVHQRSIQRRLQHIGQRLSKAKGKAKEVVPAELLDANLEEANSLELQEASLTGLLTKGEGGKGGEMVAKEDLWDCLFGGVAQRTANRALDGSSLRLDVEVGRHLRAEAAEERMAVQGLEA</sequence>
<dbReference type="GO" id="GO:0005524">
    <property type="term" value="F:ATP binding"/>
    <property type="evidence" value="ECO:0007669"/>
    <property type="project" value="InterPro"/>
</dbReference>
<keyword evidence="6" id="KW-0067">ATP-binding</keyword>
<dbReference type="RefSeq" id="XP_018069914.1">
    <property type="nucleotide sequence ID" value="XM_018215249.1"/>
</dbReference>
<evidence type="ECO:0000256" key="6">
    <source>
        <dbReference type="ARBA" id="ARBA00022840"/>
    </source>
</evidence>
<proteinExistence type="predicted"/>
<name>A0A194X670_MOLSC</name>
<dbReference type="InterPro" id="IPR014001">
    <property type="entry name" value="Helicase_ATP-bd"/>
</dbReference>
<evidence type="ECO:0000256" key="1">
    <source>
        <dbReference type="ARBA" id="ARBA00022723"/>
    </source>
</evidence>
<feature type="coiled-coil region" evidence="8">
    <location>
        <begin position="715"/>
        <end position="742"/>
    </location>
</feature>
<dbReference type="InterPro" id="IPR038718">
    <property type="entry name" value="SNF2-like_sf"/>
</dbReference>
<gene>
    <name evidence="13" type="ORF">LY89DRAFT_686279</name>
</gene>
<dbReference type="PROSITE" id="PS00518">
    <property type="entry name" value="ZF_RING_1"/>
    <property type="match status" value="1"/>
</dbReference>
<reference evidence="13 14" key="1">
    <citation type="submission" date="2015-10" db="EMBL/GenBank/DDBJ databases">
        <title>Full genome of DAOMC 229536 Phialocephala scopiformis, a fungal endophyte of spruce producing the potent anti-insectan compound rugulosin.</title>
        <authorList>
            <consortium name="DOE Joint Genome Institute"/>
            <person name="Walker A.K."/>
            <person name="Frasz S.L."/>
            <person name="Seifert K.A."/>
            <person name="Miller J.D."/>
            <person name="Mondo S.J."/>
            <person name="Labutti K."/>
            <person name="Lipzen A."/>
            <person name="Dockter R."/>
            <person name="Kennedy M."/>
            <person name="Grigoriev I.V."/>
            <person name="Spatafora J.W."/>
        </authorList>
    </citation>
    <scope>NUCLEOTIDE SEQUENCE [LARGE SCALE GENOMIC DNA]</scope>
    <source>
        <strain evidence="13 14">CBS 120377</strain>
    </source>
</reference>
<dbReference type="GO" id="GO:0006974">
    <property type="term" value="P:DNA damage response"/>
    <property type="evidence" value="ECO:0007669"/>
    <property type="project" value="TreeGrafter"/>
</dbReference>
<evidence type="ECO:0000256" key="8">
    <source>
        <dbReference type="SAM" id="Coils"/>
    </source>
</evidence>
<keyword evidence="5" id="KW-0862">Zinc</keyword>
<keyword evidence="2" id="KW-0547">Nucleotide-binding</keyword>
<protein>
    <submittedName>
        <fullName evidence="13">Uncharacterized protein</fullName>
    </submittedName>
</protein>
<dbReference type="InterPro" id="IPR059033">
    <property type="entry name" value="C144_05_dom"/>
</dbReference>
<dbReference type="SMART" id="SM00184">
    <property type="entry name" value="RING"/>
    <property type="match status" value="1"/>
</dbReference>
<dbReference type="CDD" id="cd18070">
    <property type="entry name" value="DEXQc_SHPRH"/>
    <property type="match status" value="1"/>
</dbReference>
<dbReference type="InParanoid" id="A0A194X670"/>
<dbReference type="Gene3D" id="3.40.50.10810">
    <property type="entry name" value="Tandem AAA-ATPase domain"/>
    <property type="match status" value="1"/>
</dbReference>
<dbReference type="SUPFAM" id="SSF57850">
    <property type="entry name" value="RING/U-box"/>
    <property type="match status" value="1"/>
</dbReference>
<dbReference type="GO" id="GO:0005634">
    <property type="term" value="C:nucleus"/>
    <property type="evidence" value="ECO:0007669"/>
    <property type="project" value="TreeGrafter"/>
</dbReference>
<dbReference type="GO" id="GO:0061630">
    <property type="term" value="F:ubiquitin protein ligase activity"/>
    <property type="evidence" value="ECO:0007669"/>
    <property type="project" value="TreeGrafter"/>
</dbReference>
<dbReference type="STRING" id="149040.A0A194X670"/>
<evidence type="ECO:0000256" key="9">
    <source>
        <dbReference type="SAM" id="MobiDB-lite"/>
    </source>
</evidence>
<evidence type="ECO:0000259" key="11">
    <source>
        <dbReference type="PROSITE" id="PS51192"/>
    </source>
</evidence>
<evidence type="ECO:0000256" key="4">
    <source>
        <dbReference type="ARBA" id="ARBA00022801"/>
    </source>
</evidence>
<dbReference type="PANTHER" id="PTHR45865:SF1">
    <property type="entry name" value="E3 UBIQUITIN-PROTEIN LIGASE SHPRH"/>
    <property type="match status" value="1"/>
</dbReference>
<dbReference type="Pfam" id="PF00176">
    <property type="entry name" value="SNF2-rel_dom"/>
    <property type="match status" value="1"/>
</dbReference>
<dbReference type="PROSITE" id="PS51192">
    <property type="entry name" value="HELICASE_ATP_BIND_1"/>
    <property type="match status" value="1"/>
</dbReference>
<evidence type="ECO:0000256" key="7">
    <source>
        <dbReference type="PROSITE-ProRule" id="PRU00175"/>
    </source>
</evidence>
<dbReference type="Pfam" id="PF00271">
    <property type="entry name" value="Helicase_C"/>
    <property type="match status" value="1"/>
</dbReference>
<dbReference type="InterPro" id="IPR013083">
    <property type="entry name" value="Znf_RING/FYVE/PHD"/>
</dbReference>
<dbReference type="KEGG" id="psco:LY89DRAFT_686279"/>
<dbReference type="Pfam" id="PF13920">
    <property type="entry name" value="zf-C3HC4_3"/>
    <property type="match status" value="1"/>
</dbReference>
<keyword evidence="3 7" id="KW-0863">Zinc-finger</keyword>
<feature type="compositionally biased region" description="Basic and acidic residues" evidence="9">
    <location>
        <begin position="745"/>
        <end position="769"/>
    </location>
</feature>
<keyword evidence="8" id="KW-0175">Coiled coil</keyword>
<dbReference type="Pfam" id="PF26021">
    <property type="entry name" value="Ferritin_C144_05"/>
    <property type="match status" value="1"/>
</dbReference>
<feature type="domain" description="Helicase C-terminal" evidence="12">
    <location>
        <begin position="1252"/>
        <end position="1403"/>
    </location>
</feature>
<dbReference type="InterPro" id="IPR017907">
    <property type="entry name" value="Znf_RING_CS"/>
</dbReference>
<dbReference type="InterPro" id="IPR001650">
    <property type="entry name" value="Helicase_C-like"/>
</dbReference>
<dbReference type="Proteomes" id="UP000070700">
    <property type="component" value="Unassembled WGS sequence"/>
</dbReference>
<dbReference type="GO" id="GO:0000209">
    <property type="term" value="P:protein polyubiquitination"/>
    <property type="evidence" value="ECO:0007669"/>
    <property type="project" value="TreeGrafter"/>
</dbReference>
<evidence type="ECO:0000256" key="5">
    <source>
        <dbReference type="ARBA" id="ARBA00022833"/>
    </source>
</evidence>
<dbReference type="FunCoup" id="A0A194X670">
    <property type="interactions" value="238"/>
</dbReference>
<dbReference type="GO" id="GO:0016787">
    <property type="term" value="F:hydrolase activity"/>
    <property type="evidence" value="ECO:0007669"/>
    <property type="project" value="UniProtKB-KW"/>
</dbReference>
<dbReference type="Gene3D" id="3.30.40.10">
    <property type="entry name" value="Zinc/RING finger domain, C3HC4 (zinc finger)"/>
    <property type="match status" value="1"/>
</dbReference>